<reference evidence="2" key="1">
    <citation type="submission" date="2025-08" db="UniProtKB">
        <authorList>
            <consortium name="RefSeq"/>
        </authorList>
    </citation>
    <scope>IDENTIFICATION</scope>
</reference>
<protein>
    <recommendedName>
        <fullName evidence="1">Reverse transcriptase Ty1/copia-type domain-containing protein</fullName>
    </recommendedName>
</protein>
<dbReference type="PANTHER" id="PTHR11439:SF450">
    <property type="entry name" value="REVERSE TRANSCRIPTASE TY1_COPIA-TYPE DOMAIN-CONTAINING PROTEIN"/>
    <property type="match status" value="1"/>
</dbReference>
<dbReference type="STRING" id="4097.A0A1S3ZKG3"/>
<sequence length="285" mass="31546">MSLTNFPVEPTCFSSADKDARWQSAMTEEFNALLANQTWSLVPRPSGINVVGCKWVYRVKQKSDDSLDHCKASLVAKGYTQELGVDYGETFSPIVRPTTIRLVLSISLSRGIRVTRLANGLHLSQSKYARDILDRASLLQSKPVSTPSSSRSATIEDSTVIDRTLYRSLVGALQYLTLTRPDIAFAINTASQHLHAPTSTHLAAVKHILRYIAGTLDFGLLLKRVTTYSLTAYSDSDWLVVLILIGLPLDLWFSLVQISFLGLLRSNILSLALVPRLSIVPWLTL</sequence>
<gene>
    <name evidence="2" type="primary">LOC107787744</name>
</gene>
<dbReference type="AlphaFoldDB" id="A0A1S3ZKG3"/>
<dbReference type="PaxDb" id="4097-A0A1S3ZKG3"/>
<accession>A0A1S3ZKG3</accession>
<dbReference type="KEGG" id="nta:107787744"/>
<feature type="domain" description="Reverse transcriptase Ty1/copia-type" evidence="1">
    <location>
        <begin position="36"/>
        <end position="108"/>
    </location>
</feature>
<dbReference type="SUPFAM" id="SSF56672">
    <property type="entry name" value="DNA/RNA polymerases"/>
    <property type="match status" value="1"/>
</dbReference>
<evidence type="ECO:0000259" key="1">
    <source>
        <dbReference type="Pfam" id="PF07727"/>
    </source>
</evidence>
<dbReference type="InterPro" id="IPR013103">
    <property type="entry name" value="RVT_2"/>
</dbReference>
<dbReference type="RefSeq" id="XP_016464847.1">
    <property type="nucleotide sequence ID" value="XM_016609361.1"/>
</dbReference>
<dbReference type="InterPro" id="IPR043502">
    <property type="entry name" value="DNA/RNA_pol_sf"/>
</dbReference>
<dbReference type="PANTHER" id="PTHR11439">
    <property type="entry name" value="GAG-POL-RELATED RETROTRANSPOSON"/>
    <property type="match status" value="1"/>
</dbReference>
<dbReference type="OMA" id="FERHKAH"/>
<organism evidence="2">
    <name type="scientific">Nicotiana tabacum</name>
    <name type="common">Common tobacco</name>
    <dbReference type="NCBI Taxonomy" id="4097"/>
    <lineage>
        <taxon>Eukaryota</taxon>
        <taxon>Viridiplantae</taxon>
        <taxon>Streptophyta</taxon>
        <taxon>Embryophyta</taxon>
        <taxon>Tracheophyta</taxon>
        <taxon>Spermatophyta</taxon>
        <taxon>Magnoliopsida</taxon>
        <taxon>eudicotyledons</taxon>
        <taxon>Gunneridae</taxon>
        <taxon>Pentapetalae</taxon>
        <taxon>asterids</taxon>
        <taxon>lamiids</taxon>
        <taxon>Solanales</taxon>
        <taxon>Solanaceae</taxon>
        <taxon>Nicotianoideae</taxon>
        <taxon>Nicotianeae</taxon>
        <taxon>Nicotiana</taxon>
    </lineage>
</organism>
<proteinExistence type="predicted"/>
<name>A0A1S3ZKG3_TOBAC</name>
<dbReference type="OrthoDB" id="1303755at2759"/>
<evidence type="ECO:0000313" key="2">
    <source>
        <dbReference type="RefSeq" id="XP_016464847.1"/>
    </source>
</evidence>
<dbReference type="Pfam" id="PF07727">
    <property type="entry name" value="RVT_2"/>
    <property type="match status" value="1"/>
</dbReference>